<reference evidence="1" key="1">
    <citation type="submission" date="2018-05" db="EMBL/GenBank/DDBJ databases">
        <authorList>
            <person name="Lanie J.A."/>
            <person name="Ng W.-L."/>
            <person name="Kazmierczak K.M."/>
            <person name="Andrzejewski T.M."/>
            <person name="Davidsen T.M."/>
            <person name="Wayne K.J."/>
            <person name="Tettelin H."/>
            <person name="Glass J.I."/>
            <person name="Rusch D."/>
            <person name="Podicherti R."/>
            <person name="Tsui H.-C.T."/>
            <person name="Winkler M.E."/>
        </authorList>
    </citation>
    <scope>NUCLEOTIDE SEQUENCE</scope>
</reference>
<evidence type="ECO:0000313" key="1">
    <source>
        <dbReference type="EMBL" id="SVA08993.1"/>
    </source>
</evidence>
<accession>A0A381T5H2</accession>
<dbReference type="AlphaFoldDB" id="A0A381T5H2"/>
<organism evidence="1">
    <name type="scientific">marine metagenome</name>
    <dbReference type="NCBI Taxonomy" id="408172"/>
    <lineage>
        <taxon>unclassified sequences</taxon>
        <taxon>metagenomes</taxon>
        <taxon>ecological metagenomes</taxon>
    </lineage>
</organism>
<proteinExistence type="predicted"/>
<dbReference type="EMBL" id="UINC01003756">
    <property type="protein sequence ID" value="SVA08993.1"/>
    <property type="molecule type" value="Genomic_DNA"/>
</dbReference>
<protein>
    <recommendedName>
        <fullName evidence="2">DUF721 domain-containing protein</fullName>
    </recommendedName>
</protein>
<sequence>MKIVQSEKPKHISEIINASYSNLERLSETAQEKSSLSRHLKKNLKNFGRYIVSAYINNSGILVIKTSSPEFAARLRYEEKEIRDLCKKFGNVPVKIKISSK</sequence>
<gene>
    <name evidence="1" type="ORF">METZ01_LOCUS61847</name>
</gene>
<name>A0A381T5H2_9ZZZZ</name>
<evidence type="ECO:0008006" key="2">
    <source>
        <dbReference type="Google" id="ProtNLM"/>
    </source>
</evidence>